<dbReference type="InterPro" id="IPR007298">
    <property type="entry name" value="Cu-R_lipoprotein_NlpE"/>
</dbReference>
<accession>A0AA43Q9Q5</accession>
<keyword evidence="2" id="KW-1185">Reference proteome</keyword>
<proteinExistence type="predicted"/>
<dbReference type="Gene3D" id="2.40.128.640">
    <property type="match status" value="1"/>
</dbReference>
<sequence length="160" mass="18273">MRICRQQFKQILTFFIFIVTFSGYNPVFAEPPEIKDTDTHHAQNSLDWPGIYYGFTPCADCNGVKTTLALNKNNSYILITQYVGKSEREFVEKGKFTWGDKSNTIVLTPRNSSTTKHYFVGENMLIQLDNTGNRISGKLADRYILRRTDIAKSSPSHPSH</sequence>
<dbReference type="Proteomes" id="UP001160519">
    <property type="component" value="Unassembled WGS sequence"/>
</dbReference>
<name>A0AA43Q9Q5_9GAMM</name>
<protein>
    <submittedName>
        <fullName evidence="1">Copper resistance protein NlpE</fullName>
    </submittedName>
</protein>
<gene>
    <name evidence="1" type="ORF">PSU93_14755</name>
</gene>
<reference evidence="1" key="1">
    <citation type="submission" date="2023-01" db="EMBL/GenBank/DDBJ databases">
        <title>Biogeochemical cycle of methane in antarctic sediments.</title>
        <authorList>
            <person name="Roldan D.M."/>
            <person name="Menes R.J."/>
        </authorList>
    </citation>
    <scope>NUCLEOTIDE SEQUENCE [LARGE SCALE GENOMIC DNA]</scope>
    <source>
        <strain evidence="1">K-2018 MAG008</strain>
    </source>
</reference>
<evidence type="ECO:0000313" key="1">
    <source>
        <dbReference type="EMBL" id="MDI1232396.1"/>
    </source>
</evidence>
<comment type="caution">
    <text evidence="1">The sequence shown here is derived from an EMBL/GenBank/DDBJ whole genome shotgun (WGS) entry which is preliminary data.</text>
</comment>
<dbReference type="AlphaFoldDB" id="A0AA43Q9Q5"/>
<evidence type="ECO:0000313" key="2">
    <source>
        <dbReference type="Proteomes" id="UP001160519"/>
    </source>
</evidence>
<dbReference type="Pfam" id="PF04170">
    <property type="entry name" value="NlpE"/>
    <property type="match status" value="1"/>
</dbReference>
<dbReference type="EMBL" id="JAQSDF010000081">
    <property type="protein sequence ID" value="MDI1232396.1"/>
    <property type="molecule type" value="Genomic_DNA"/>
</dbReference>
<organism evidence="1 2">
    <name type="scientific">Candidatus Methylobacter titanis</name>
    <dbReference type="NCBI Taxonomy" id="3053457"/>
    <lineage>
        <taxon>Bacteria</taxon>
        <taxon>Pseudomonadati</taxon>
        <taxon>Pseudomonadota</taxon>
        <taxon>Gammaproteobacteria</taxon>
        <taxon>Methylococcales</taxon>
        <taxon>Methylococcaceae</taxon>
        <taxon>Methylobacter</taxon>
    </lineage>
</organism>